<evidence type="ECO:0000256" key="10">
    <source>
        <dbReference type="ARBA" id="ARBA00023065"/>
    </source>
</evidence>
<comment type="subcellular location">
    <subcellularLocation>
        <location evidence="1">Mitochondrion</location>
    </subcellularLocation>
</comment>
<feature type="region of interest" description="Disordered" evidence="13">
    <location>
        <begin position="56"/>
        <end position="76"/>
    </location>
</feature>
<comment type="catalytic activity">
    <reaction evidence="12">
        <text>4 Fe(2+) + O2 + 4 H(+) = 4 Fe(3+) + 2 H2O</text>
        <dbReference type="Rhea" id="RHEA:11148"/>
        <dbReference type="ChEBI" id="CHEBI:15377"/>
        <dbReference type="ChEBI" id="CHEBI:15378"/>
        <dbReference type="ChEBI" id="CHEBI:15379"/>
        <dbReference type="ChEBI" id="CHEBI:29033"/>
        <dbReference type="ChEBI" id="CHEBI:29034"/>
        <dbReference type="EC" id="1.16.3.1"/>
    </reaction>
</comment>
<evidence type="ECO:0000256" key="4">
    <source>
        <dbReference type="ARBA" id="ARBA00022434"/>
    </source>
</evidence>
<dbReference type="InterPro" id="IPR020895">
    <property type="entry name" value="Frataxin_CS"/>
</dbReference>
<evidence type="ECO:0000256" key="6">
    <source>
        <dbReference type="ARBA" id="ARBA00022496"/>
    </source>
</evidence>
<accession>A0A8H4UPC2</accession>
<evidence type="ECO:0000256" key="1">
    <source>
        <dbReference type="ARBA" id="ARBA00004173"/>
    </source>
</evidence>
<dbReference type="Pfam" id="PF01491">
    <property type="entry name" value="Frataxin_Cyay"/>
    <property type="match status" value="1"/>
</dbReference>
<keyword evidence="5" id="KW-0813">Transport</keyword>
<keyword evidence="8" id="KW-0560">Oxidoreductase</keyword>
<dbReference type="PANTHER" id="PTHR16821">
    <property type="entry name" value="FRATAXIN"/>
    <property type="match status" value="1"/>
</dbReference>
<keyword evidence="7" id="KW-0809">Transit peptide</keyword>
<reference evidence="14" key="2">
    <citation type="submission" date="2020-05" db="EMBL/GenBank/DDBJ databases">
        <authorList>
            <person name="Kim H.-S."/>
            <person name="Proctor R.H."/>
            <person name="Brown D.W."/>
        </authorList>
    </citation>
    <scope>NUCLEOTIDE SEQUENCE</scope>
    <source>
        <strain evidence="14">NRRL 22465</strain>
    </source>
</reference>
<dbReference type="InterPro" id="IPR017789">
    <property type="entry name" value="Frataxin"/>
</dbReference>
<evidence type="ECO:0000256" key="5">
    <source>
        <dbReference type="ARBA" id="ARBA00022448"/>
    </source>
</evidence>
<comment type="caution">
    <text evidence="14">The sequence shown here is derived from an EMBL/GenBank/DDBJ whole genome shotgun (WGS) entry which is preliminary data.</text>
</comment>
<evidence type="ECO:0000256" key="3">
    <source>
        <dbReference type="ARBA" id="ARBA00013107"/>
    </source>
</evidence>
<organism evidence="14 15">
    <name type="scientific">Fusarium zealandicum</name>
    <dbReference type="NCBI Taxonomy" id="1053134"/>
    <lineage>
        <taxon>Eukaryota</taxon>
        <taxon>Fungi</taxon>
        <taxon>Dikarya</taxon>
        <taxon>Ascomycota</taxon>
        <taxon>Pezizomycotina</taxon>
        <taxon>Sordariomycetes</taxon>
        <taxon>Hypocreomycetidae</taxon>
        <taxon>Hypocreales</taxon>
        <taxon>Nectriaceae</taxon>
        <taxon>Fusarium</taxon>
        <taxon>Fusarium staphyleae species complex</taxon>
    </lineage>
</organism>
<dbReference type="GO" id="GO:0006879">
    <property type="term" value="P:intracellular iron ion homeostasis"/>
    <property type="evidence" value="ECO:0007669"/>
    <property type="project" value="UniProtKB-KW"/>
</dbReference>
<proteinExistence type="inferred from homology"/>
<evidence type="ECO:0000313" key="15">
    <source>
        <dbReference type="Proteomes" id="UP000635477"/>
    </source>
</evidence>
<sequence>MSRQAASQASRLASRAVRSSTPLCRSSFRIAPVASHVRIPVRAGILRSYFSTSPARTRGIMPDTENPAKPLDESEEISTSYAVAEVTEDEYHELSDEYLDNVVNKFEELQDERGDIDVEFSPLTNRFISQAGVLTISWPDKGIYVINKQPPNKQIWLSSPISGPKRYDWCLIGESQGEKEGTGVGDWIYARDGSSLNQVFSEELGVEIDVPGEE</sequence>
<evidence type="ECO:0000256" key="2">
    <source>
        <dbReference type="ARBA" id="ARBA00008183"/>
    </source>
</evidence>
<keyword evidence="11" id="KW-0496">Mitochondrion</keyword>
<dbReference type="SMART" id="SM01219">
    <property type="entry name" value="Frataxin_Cyay"/>
    <property type="match status" value="1"/>
</dbReference>
<dbReference type="GO" id="GO:0008198">
    <property type="term" value="F:ferrous iron binding"/>
    <property type="evidence" value="ECO:0007669"/>
    <property type="project" value="TreeGrafter"/>
</dbReference>
<evidence type="ECO:0000313" key="14">
    <source>
        <dbReference type="EMBL" id="KAF4980611.1"/>
    </source>
</evidence>
<reference evidence="14" key="1">
    <citation type="journal article" date="2020" name="BMC Genomics">
        <title>Correction to: Identification and distribution of gene clusters required for synthesis of sphingolipid metabolism inhibitors in diverse species of the filamentous fungus Fusarium.</title>
        <authorList>
            <person name="Kim H.S."/>
            <person name="Lohmar J.M."/>
            <person name="Busman M."/>
            <person name="Brown D.W."/>
            <person name="Naumann T.A."/>
            <person name="Divon H.H."/>
            <person name="Lysoe E."/>
            <person name="Uhlig S."/>
            <person name="Proctor R.H."/>
        </authorList>
    </citation>
    <scope>NUCLEOTIDE SEQUENCE</scope>
    <source>
        <strain evidence="14">NRRL 22465</strain>
    </source>
</reference>
<dbReference type="GO" id="GO:0008199">
    <property type="term" value="F:ferric iron binding"/>
    <property type="evidence" value="ECO:0007669"/>
    <property type="project" value="InterPro"/>
</dbReference>
<dbReference type="InterPro" id="IPR002908">
    <property type="entry name" value="Frataxin/CyaY"/>
</dbReference>
<comment type="similarity">
    <text evidence="2">Belongs to the frataxin family.</text>
</comment>
<dbReference type="Gene3D" id="3.30.920.10">
    <property type="entry name" value="Frataxin/CyaY"/>
    <property type="match status" value="1"/>
</dbReference>
<dbReference type="PROSITE" id="PS50810">
    <property type="entry name" value="FRATAXIN_2"/>
    <property type="match status" value="1"/>
</dbReference>
<dbReference type="GO" id="GO:0005739">
    <property type="term" value="C:mitochondrion"/>
    <property type="evidence" value="ECO:0007669"/>
    <property type="project" value="UniProtKB-SubCell"/>
</dbReference>
<dbReference type="InterPro" id="IPR036524">
    <property type="entry name" value="Frataxin/CyaY_sf"/>
</dbReference>
<keyword evidence="4" id="KW-0409">Iron storage</keyword>
<evidence type="ECO:0000256" key="11">
    <source>
        <dbReference type="ARBA" id="ARBA00023128"/>
    </source>
</evidence>
<dbReference type="FunFam" id="3.30.920.10:FF:000004">
    <property type="entry name" value="Mitochondrial chaperone Frataxin"/>
    <property type="match status" value="1"/>
</dbReference>
<keyword evidence="10" id="KW-0406">Ion transport</keyword>
<dbReference type="GO" id="GO:0051537">
    <property type="term" value="F:2 iron, 2 sulfur cluster binding"/>
    <property type="evidence" value="ECO:0007669"/>
    <property type="project" value="TreeGrafter"/>
</dbReference>
<evidence type="ECO:0000256" key="7">
    <source>
        <dbReference type="ARBA" id="ARBA00022946"/>
    </source>
</evidence>
<dbReference type="EC" id="1.16.3.1" evidence="3"/>
<evidence type="ECO:0000256" key="8">
    <source>
        <dbReference type="ARBA" id="ARBA00023002"/>
    </source>
</evidence>
<dbReference type="GO" id="GO:0016226">
    <property type="term" value="P:iron-sulfur cluster assembly"/>
    <property type="evidence" value="ECO:0007669"/>
    <property type="project" value="InterPro"/>
</dbReference>
<dbReference type="GO" id="GO:0004322">
    <property type="term" value="F:ferroxidase activity"/>
    <property type="evidence" value="ECO:0007669"/>
    <property type="project" value="UniProtKB-EC"/>
</dbReference>
<dbReference type="GO" id="GO:0006826">
    <property type="term" value="P:iron ion transport"/>
    <property type="evidence" value="ECO:0007669"/>
    <property type="project" value="UniProtKB-KW"/>
</dbReference>
<dbReference type="Proteomes" id="UP000635477">
    <property type="component" value="Unassembled WGS sequence"/>
</dbReference>
<keyword evidence="15" id="KW-1185">Reference proteome</keyword>
<dbReference type="GO" id="GO:0034986">
    <property type="term" value="F:iron chaperone activity"/>
    <property type="evidence" value="ECO:0007669"/>
    <property type="project" value="TreeGrafter"/>
</dbReference>
<gene>
    <name evidence="14" type="ORF">FZEAL_3424</name>
</gene>
<dbReference type="EMBL" id="JABEYC010000216">
    <property type="protein sequence ID" value="KAF4980611.1"/>
    <property type="molecule type" value="Genomic_DNA"/>
</dbReference>
<dbReference type="PROSITE" id="PS01344">
    <property type="entry name" value="FRATAXIN_1"/>
    <property type="match status" value="1"/>
</dbReference>
<evidence type="ECO:0000256" key="9">
    <source>
        <dbReference type="ARBA" id="ARBA00023004"/>
    </source>
</evidence>
<evidence type="ECO:0000256" key="12">
    <source>
        <dbReference type="ARBA" id="ARBA00047990"/>
    </source>
</evidence>
<dbReference type="NCBIfam" id="TIGR03421">
    <property type="entry name" value="FeS_CyaY"/>
    <property type="match status" value="1"/>
</dbReference>
<dbReference type="PANTHER" id="PTHR16821:SF2">
    <property type="entry name" value="FRATAXIN, MITOCHONDRIAL"/>
    <property type="match status" value="1"/>
</dbReference>
<dbReference type="OrthoDB" id="1897642at2759"/>
<dbReference type="NCBIfam" id="TIGR03422">
    <property type="entry name" value="mito_frataxin"/>
    <property type="match status" value="1"/>
</dbReference>
<dbReference type="SUPFAM" id="SSF55387">
    <property type="entry name" value="Frataxin/Nqo15-like"/>
    <property type="match status" value="1"/>
</dbReference>
<dbReference type="AlphaFoldDB" id="A0A8H4UPC2"/>
<evidence type="ECO:0000256" key="13">
    <source>
        <dbReference type="SAM" id="MobiDB-lite"/>
    </source>
</evidence>
<keyword evidence="9" id="KW-0408">Iron</keyword>
<protein>
    <recommendedName>
        <fullName evidence="3">ferroxidase</fullName>
        <ecNumber evidence="3">1.16.3.1</ecNumber>
    </recommendedName>
</protein>
<keyword evidence="6" id="KW-0410">Iron transport</keyword>
<name>A0A8H4UPC2_9HYPO</name>